<dbReference type="Proteomes" id="UP000007350">
    <property type="component" value="Unassembled WGS sequence"/>
</dbReference>
<keyword evidence="3" id="KW-1185">Reference proteome</keyword>
<feature type="compositionally biased region" description="Polar residues" evidence="1">
    <location>
        <begin position="197"/>
        <end position="206"/>
    </location>
</feature>
<evidence type="ECO:0000256" key="1">
    <source>
        <dbReference type="SAM" id="MobiDB-lite"/>
    </source>
</evidence>
<evidence type="ECO:0000313" key="2">
    <source>
        <dbReference type="EMBL" id="EKF38837.1"/>
    </source>
</evidence>
<feature type="region of interest" description="Disordered" evidence="1">
    <location>
        <begin position="159"/>
        <end position="238"/>
    </location>
</feature>
<feature type="non-terminal residue" evidence="2">
    <location>
        <position position="265"/>
    </location>
</feature>
<feature type="compositionally biased region" description="Polar residues" evidence="1">
    <location>
        <begin position="224"/>
        <end position="233"/>
    </location>
</feature>
<organism evidence="2 3">
    <name type="scientific">Trypanosoma cruzi marinkellei</name>
    <dbReference type="NCBI Taxonomy" id="85056"/>
    <lineage>
        <taxon>Eukaryota</taxon>
        <taxon>Discoba</taxon>
        <taxon>Euglenozoa</taxon>
        <taxon>Kinetoplastea</taxon>
        <taxon>Metakinetoplastina</taxon>
        <taxon>Trypanosomatida</taxon>
        <taxon>Trypanosomatidae</taxon>
        <taxon>Trypanosoma</taxon>
        <taxon>Schizotrypanum</taxon>
    </lineage>
</organism>
<comment type="caution">
    <text evidence="2">The sequence shown here is derived from an EMBL/GenBank/DDBJ whole genome shotgun (WGS) entry which is preliminary data.</text>
</comment>
<name>K2PCQ0_TRYCR</name>
<feature type="region of interest" description="Disordered" evidence="1">
    <location>
        <begin position="86"/>
        <end position="126"/>
    </location>
</feature>
<feature type="compositionally biased region" description="Polar residues" evidence="1">
    <location>
        <begin position="105"/>
        <end position="124"/>
    </location>
</feature>
<protein>
    <submittedName>
        <fullName evidence="2">Uncharacterized protein</fullName>
    </submittedName>
</protein>
<sequence length="265" mass="28461">MDVSIRRKLTPPQFIRAGVFVCRHIHREGNGGPFLLHCTAGSTVVRRVHRIGHMAHSTQLTISAMHAHIKATKSIIPILSLSTGSRTLLPHPPAQPPHTHHQIHVQDSQQPSHTRTSSNTRAQGTTRSRTVTIVIIAVIITRSGVAGVSERIRETEGKEIIKQKGEGQSAADTAGESRQHEERAAGPAAQFTHHETASTTISSQLISAAPGKSPKPRGHHTTHTEQAPTTPVTRASEPSAIHDAAKKYPAIPPSMGHGAQLNVVT</sequence>
<reference evidence="2 3" key="1">
    <citation type="journal article" date="2012" name="BMC Genomics">
        <title>Comparative genomic analysis of human infective Trypanosoma cruzi lineages with the bat-restricted subspecies T. cruzi marinkellei.</title>
        <authorList>
            <person name="Franzen O."/>
            <person name="Talavera-Lopez C."/>
            <person name="Ochaya S."/>
            <person name="Butler C.E."/>
            <person name="Messenger L.A."/>
            <person name="Lewis M.D."/>
            <person name="Llewellyn M.S."/>
            <person name="Marinkelle C.J."/>
            <person name="Tyler K.M."/>
            <person name="Miles M.A."/>
            <person name="Andersson B."/>
        </authorList>
    </citation>
    <scope>NUCLEOTIDE SEQUENCE [LARGE SCALE GENOMIC DNA]</scope>
    <source>
        <strain evidence="2 3">B7</strain>
    </source>
</reference>
<accession>K2PCQ0</accession>
<gene>
    <name evidence="2" type="ORF">MOQ_000949</name>
</gene>
<proteinExistence type="predicted"/>
<evidence type="ECO:0000313" key="3">
    <source>
        <dbReference type="Proteomes" id="UP000007350"/>
    </source>
</evidence>
<dbReference type="EMBL" id="AHKC01004903">
    <property type="protein sequence ID" value="EKF38837.1"/>
    <property type="molecule type" value="Genomic_DNA"/>
</dbReference>
<dbReference type="AlphaFoldDB" id="K2PCQ0"/>
<feature type="compositionally biased region" description="Basic and acidic residues" evidence="1">
    <location>
        <begin position="175"/>
        <end position="184"/>
    </location>
</feature>